<accession>A0ABQ5YW41</accession>
<reference evidence="3" key="1">
    <citation type="journal article" date="2019" name="Int. J. Syst. Evol. Microbiol.">
        <title>The Global Catalogue of Microorganisms (GCM) 10K type strain sequencing project: providing services to taxonomists for standard genome sequencing and annotation.</title>
        <authorList>
            <consortium name="The Broad Institute Genomics Platform"/>
            <consortium name="The Broad Institute Genome Sequencing Center for Infectious Disease"/>
            <person name="Wu L."/>
            <person name="Ma J."/>
        </authorList>
    </citation>
    <scope>NUCLEOTIDE SEQUENCE [LARGE SCALE GENOMIC DNA]</scope>
    <source>
        <strain evidence="3">NBRC 105857</strain>
    </source>
</reference>
<proteinExistence type="predicted"/>
<dbReference type="CDD" id="cd02933">
    <property type="entry name" value="OYE_like_FMN"/>
    <property type="match status" value="1"/>
</dbReference>
<dbReference type="EMBL" id="BSOJ01000032">
    <property type="protein sequence ID" value="GLR27615.1"/>
    <property type="molecule type" value="Genomic_DNA"/>
</dbReference>
<feature type="domain" description="NADH:flavin oxidoreductase/NADH oxidase N-terminal" evidence="1">
    <location>
        <begin position="11"/>
        <end position="343"/>
    </location>
</feature>
<dbReference type="InterPro" id="IPR013785">
    <property type="entry name" value="Aldolase_TIM"/>
</dbReference>
<dbReference type="InterPro" id="IPR001155">
    <property type="entry name" value="OxRdtase_FMN_N"/>
</dbReference>
<dbReference type="Pfam" id="PF00724">
    <property type="entry name" value="Oxidored_FMN"/>
    <property type="match status" value="1"/>
</dbReference>
<dbReference type="InterPro" id="IPR045247">
    <property type="entry name" value="Oye-like"/>
</dbReference>
<evidence type="ECO:0000313" key="2">
    <source>
        <dbReference type="EMBL" id="GLR27615.1"/>
    </source>
</evidence>
<dbReference type="RefSeq" id="WP_284282452.1">
    <property type="nucleotide sequence ID" value="NZ_BSOJ01000032.1"/>
</dbReference>
<gene>
    <name evidence="2" type="ORF">GCM10007875_27060</name>
</gene>
<organism evidence="2 3">
    <name type="scientific">Limnobacter litoralis</name>
    <dbReference type="NCBI Taxonomy" id="481366"/>
    <lineage>
        <taxon>Bacteria</taxon>
        <taxon>Pseudomonadati</taxon>
        <taxon>Pseudomonadota</taxon>
        <taxon>Betaproteobacteria</taxon>
        <taxon>Burkholderiales</taxon>
        <taxon>Burkholderiaceae</taxon>
        <taxon>Limnobacter</taxon>
    </lineage>
</organism>
<dbReference type="PANTHER" id="PTHR22893:SF91">
    <property type="entry name" value="NADPH DEHYDROGENASE 2-RELATED"/>
    <property type="match status" value="1"/>
</dbReference>
<dbReference type="NCBIfam" id="NF007899">
    <property type="entry name" value="PRK10605.1"/>
    <property type="match status" value="1"/>
</dbReference>
<dbReference type="PANTHER" id="PTHR22893">
    <property type="entry name" value="NADH OXIDOREDUCTASE-RELATED"/>
    <property type="match status" value="1"/>
</dbReference>
<comment type="caution">
    <text evidence="2">The sequence shown here is derived from an EMBL/GenBank/DDBJ whole genome shotgun (WGS) entry which is preliminary data.</text>
</comment>
<dbReference type="Proteomes" id="UP001156664">
    <property type="component" value="Unassembled WGS sequence"/>
</dbReference>
<dbReference type="SUPFAM" id="SSF51395">
    <property type="entry name" value="FMN-linked oxidoreductases"/>
    <property type="match status" value="1"/>
</dbReference>
<evidence type="ECO:0000313" key="3">
    <source>
        <dbReference type="Proteomes" id="UP001156664"/>
    </source>
</evidence>
<sequence length="372" mass="40624">MTTTAVKDHPLFKPFKLGSIELKNRIVLAPLTRNRASAGNVPNASNVTYYRQRSTAGLIISEATQISPQGVGYPNTPGIHTDEQVAGWKGVVKGVHEEGGKIFLQLWHVGRISHSSLQPDGALPVAPSAVKPHEGMAMTYEGMKEFETPRALELSEIPGIVADYRRAAERALEAGFDGIEVHAANGYLLDQFLRDGSNKRTDAYGGAIENRCRLVLEVLQAVLEVWPADKVGIRISPSGTFNSMSDSNPEALFTFLLEKLNSHKLAYVHVVEVNEADLRHGGRKVDTEVLRKAYHGNLMVCGDYTAERAIQAVDSKLAELVAFGRLYIANPDLPQRLQLGAELNTPDVNTFYGGTDKGYIDYPTLSEQAASV</sequence>
<protein>
    <submittedName>
        <fullName evidence="2">Alkene reductase</fullName>
    </submittedName>
</protein>
<keyword evidence="3" id="KW-1185">Reference proteome</keyword>
<dbReference type="Gene3D" id="3.20.20.70">
    <property type="entry name" value="Aldolase class I"/>
    <property type="match status" value="1"/>
</dbReference>
<name>A0ABQ5YW41_9BURK</name>
<evidence type="ECO:0000259" key="1">
    <source>
        <dbReference type="Pfam" id="PF00724"/>
    </source>
</evidence>